<dbReference type="SMART" id="SM00327">
    <property type="entry name" value="VWA"/>
    <property type="match status" value="1"/>
</dbReference>
<accession>A0A848FGV0</accession>
<keyword evidence="4" id="KW-1185">Reference proteome</keyword>
<feature type="region of interest" description="Disordered" evidence="1">
    <location>
        <begin position="110"/>
        <end position="129"/>
    </location>
</feature>
<feature type="compositionally biased region" description="Gly residues" evidence="1">
    <location>
        <begin position="116"/>
        <end position="128"/>
    </location>
</feature>
<sequence>MPAGARAGAGGPVSLSLDQPLWLLLLPLALLPWRRPGGLPVIHGALALLPPDPVGQAIALGLRVLGSVAIAALVLALAGLRQPERVVQRVGRGAEIVLLLDRSASMDQGFNSRAAGGSGGLSAEGGGRGRAKSRVAREVLSEFVAQRSGDRFGLVAFSSVPMPVLDFTGRTAAVQAAIAAGGVGRGLGETDIGQAVQAALDYFDERRFGGARIVLLVSDGGDHLEPAVRERITQRMRRNRVSLYWLYLRSTGSPGLVAEGGDAEAASNVPEVFLHRFFSTLGPQYRAYEVGDPAALQRAVADVARQADLPSSFDETLPPRRLDGLCLALALGAGLLLWGAQCLQRARWA</sequence>
<evidence type="ECO:0000313" key="4">
    <source>
        <dbReference type="Proteomes" id="UP000574067"/>
    </source>
</evidence>
<protein>
    <submittedName>
        <fullName evidence="3">VWA domain-containing protein</fullName>
    </submittedName>
</protein>
<dbReference type="InterPro" id="IPR002035">
    <property type="entry name" value="VWF_A"/>
</dbReference>
<dbReference type="Pfam" id="PF13519">
    <property type="entry name" value="VWA_2"/>
    <property type="match status" value="1"/>
</dbReference>
<dbReference type="CDD" id="cd00198">
    <property type="entry name" value="vWFA"/>
    <property type="match status" value="1"/>
</dbReference>
<gene>
    <name evidence="3" type="ORF">HHL10_20780</name>
</gene>
<feature type="domain" description="VWFA" evidence="2">
    <location>
        <begin position="95"/>
        <end position="303"/>
    </location>
</feature>
<dbReference type="InterPro" id="IPR036465">
    <property type="entry name" value="vWFA_dom_sf"/>
</dbReference>
<dbReference type="PROSITE" id="PS50234">
    <property type="entry name" value="VWFA"/>
    <property type="match status" value="1"/>
</dbReference>
<name>A0A848FGV0_9BURK</name>
<evidence type="ECO:0000256" key="1">
    <source>
        <dbReference type="SAM" id="MobiDB-lite"/>
    </source>
</evidence>
<reference evidence="3 4" key="1">
    <citation type="submission" date="2020-04" db="EMBL/GenBank/DDBJ databases">
        <title>Azohydromonas sp. isolated from soil.</title>
        <authorList>
            <person name="Dahal R.H."/>
        </authorList>
    </citation>
    <scope>NUCLEOTIDE SEQUENCE [LARGE SCALE GENOMIC DNA]</scope>
    <source>
        <strain evidence="3 4">G-1-1-14</strain>
    </source>
</reference>
<dbReference type="AlphaFoldDB" id="A0A848FGV0"/>
<dbReference type="EMBL" id="JABBFW010000018">
    <property type="protein sequence ID" value="NML17410.1"/>
    <property type="molecule type" value="Genomic_DNA"/>
</dbReference>
<proteinExistence type="predicted"/>
<comment type="caution">
    <text evidence="3">The sequence shown here is derived from an EMBL/GenBank/DDBJ whole genome shotgun (WGS) entry which is preliminary data.</text>
</comment>
<evidence type="ECO:0000313" key="3">
    <source>
        <dbReference type="EMBL" id="NML17410.1"/>
    </source>
</evidence>
<dbReference type="Gene3D" id="3.40.50.410">
    <property type="entry name" value="von Willebrand factor, type A domain"/>
    <property type="match status" value="1"/>
</dbReference>
<organism evidence="3 4">
    <name type="scientific">Azohydromonas caseinilytica</name>
    <dbReference type="NCBI Taxonomy" id="2728836"/>
    <lineage>
        <taxon>Bacteria</taxon>
        <taxon>Pseudomonadati</taxon>
        <taxon>Pseudomonadota</taxon>
        <taxon>Betaproteobacteria</taxon>
        <taxon>Burkholderiales</taxon>
        <taxon>Sphaerotilaceae</taxon>
        <taxon>Azohydromonas</taxon>
    </lineage>
</organism>
<evidence type="ECO:0000259" key="2">
    <source>
        <dbReference type="PROSITE" id="PS50234"/>
    </source>
</evidence>
<dbReference type="SUPFAM" id="SSF53300">
    <property type="entry name" value="vWA-like"/>
    <property type="match status" value="1"/>
</dbReference>
<dbReference type="Proteomes" id="UP000574067">
    <property type="component" value="Unassembled WGS sequence"/>
</dbReference>